<dbReference type="PROSITE" id="PS50802">
    <property type="entry name" value="OTU"/>
    <property type="match status" value="1"/>
</dbReference>
<evidence type="ECO:0000256" key="2">
    <source>
        <dbReference type="ARBA" id="ARBA00022801"/>
    </source>
</evidence>
<dbReference type="SUPFAM" id="SSF54001">
    <property type="entry name" value="Cysteine proteinases"/>
    <property type="match status" value="1"/>
</dbReference>
<comment type="caution">
    <text evidence="5">The sequence shown here is derived from an EMBL/GenBank/DDBJ whole genome shotgun (WGS) entry which is preliminary data.</text>
</comment>
<evidence type="ECO:0000313" key="6">
    <source>
        <dbReference type="Proteomes" id="UP000187209"/>
    </source>
</evidence>
<dbReference type="EC" id="3.4.19.12" evidence="3"/>
<dbReference type="PANTHER" id="PTHR13312:SF0">
    <property type="entry name" value="UBIQUITIN THIOESTERASE OTU1"/>
    <property type="match status" value="1"/>
</dbReference>
<keyword evidence="3" id="KW-0833">Ubl conjugation pathway</keyword>
<keyword evidence="3" id="KW-0645">Protease</keyword>
<dbReference type="GO" id="GO:0004843">
    <property type="term" value="F:cysteine-type deubiquitinase activity"/>
    <property type="evidence" value="ECO:0007669"/>
    <property type="project" value="UniProtKB-UniRule"/>
</dbReference>
<dbReference type="GO" id="GO:0030968">
    <property type="term" value="P:endoplasmic reticulum unfolded protein response"/>
    <property type="evidence" value="ECO:0007669"/>
    <property type="project" value="TreeGrafter"/>
</dbReference>
<organism evidence="5 6">
    <name type="scientific">Stentor coeruleus</name>
    <dbReference type="NCBI Taxonomy" id="5963"/>
    <lineage>
        <taxon>Eukaryota</taxon>
        <taxon>Sar</taxon>
        <taxon>Alveolata</taxon>
        <taxon>Ciliophora</taxon>
        <taxon>Postciliodesmatophora</taxon>
        <taxon>Heterotrichea</taxon>
        <taxon>Heterotrichida</taxon>
        <taxon>Stentoridae</taxon>
        <taxon>Stentor</taxon>
    </lineage>
</organism>
<dbReference type="InterPro" id="IPR003323">
    <property type="entry name" value="OTU_dom"/>
</dbReference>
<dbReference type="Proteomes" id="UP000187209">
    <property type="component" value="Unassembled WGS sequence"/>
</dbReference>
<comment type="catalytic activity">
    <reaction evidence="1 3">
        <text>Thiol-dependent hydrolysis of ester, thioester, amide, peptide and isopeptide bonds formed by the C-terminal Gly of ubiquitin (a 76-residue protein attached to proteins as an intracellular targeting signal).</text>
        <dbReference type="EC" id="3.4.19.12"/>
    </reaction>
</comment>
<comment type="subcellular location">
    <subcellularLocation>
        <location evidence="3">Cytoplasm</location>
    </subcellularLocation>
</comment>
<evidence type="ECO:0000256" key="1">
    <source>
        <dbReference type="ARBA" id="ARBA00000707"/>
    </source>
</evidence>
<dbReference type="GO" id="GO:0016579">
    <property type="term" value="P:protein deubiquitination"/>
    <property type="evidence" value="ECO:0007669"/>
    <property type="project" value="TreeGrafter"/>
</dbReference>
<keyword evidence="3" id="KW-0788">Thiol protease</keyword>
<evidence type="ECO:0000259" key="4">
    <source>
        <dbReference type="PROSITE" id="PS50802"/>
    </source>
</evidence>
<keyword evidence="3" id="KW-0963">Cytoplasm</keyword>
<dbReference type="GO" id="GO:0005634">
    <property type="term" value="C:nucleus"/>
    <property type="evidence" value="ECO:0007669"/>
    <property type="project" value="TreeGrafter"/>
</dbReference>
<dbReference type="Gene3D" id="3.90.70.80">
    <property type="match status" value="1"/>
</dbReference>
<sequence length="290" mass="33786">MLGIIINFESQSKLMKVPRNATMGQFQYNIAINLGIEIEFQYLLVKDVLIIPESSYQIINYFDNGDTCVLKTLNLPFKEFLRKNSGLDEVELTRLLLKEFDVAHSTQKFFDGSVIVIRHIPNDNSCLFTAMHYAMNRNFDSSGYLRDYIGAFLKKNPDKFEEGILGRSIEEYSQWIKNTNNWGGEIELVILSEYFEVEICIISVNPISESFINEDKSYHKRIYLLFTNAHYNLIVRNFPDGDLKSDVTRFSKNPYTHSLVLDAANNFRSKNIHKELVTFICRDCYKQKYP</sequence>
<accession>A0A1R2D0K7</accession>
<dbReference type="GO" id="GO:0005829">
    <property type="term" value="C:cytosol"/>
    <property type="evidence" value="ECO:0007669"/>
    <property type="project" value="TreeGrafter"/>
</dbReference>
<dbReference type="EMBL" id="MPUH01000021">
    <property type="protein sequence ID" value="OMJ94775.1"/>
    <property type="molecule type" value="Genomic_DNA"/>
</dbReference>
<reference evidence="5 6" key="1">
    <citation type="submission" date="2016-11" db="EMBL/GenBank/DDBJ databases">
        <title>The macronuclear genome of Stentor coeruleus: a giant cell with tiny introns.</title>
        <authorList>
            <person name="Slabodnick M."/>
            <person name="Ruby J.G."/>
            <person name="Reiff S.B."/>
            <person name="Swart E.C."/>
            <person name="Gosai S."/>
            <person name="Prabakaran S."/>
            <person name="Witkowska E."/>
            <person name="Larue G.E."/>
            <person name="Fisher S."/>
            <person name="Freeman R.M."/>
            <person name="Gunawardena J."/>
            <person name="Chu W."/>
            <person name="Stover N.A."/>
            <person name="Gregory B.D."/>
            <person name="Nowacki M."/>
            <person name="Derisi J."/>
            <person name="Roy S.W."/>
            <person name="Marshall W.F."/>
            <person name="Sood P."/>
        </authorList>
    </citation>
    <scope>NUCLEOTIDE SEQUENCE [LARGE SCALE GENOMIC DNA]</scope>
    <source>
        <strain evidence="5">WM001</strain>
    </source>
</reference>
<proteinExistence type="predicted"/>
<keyword evidence="2 3" id="KW-0378">Hydrolase</keyword>
<dbReference type="GO" id="GO:0036503">
    <property type="term" value="P:ERAD pathway"/>
    <property type="evidence" value="ECO:0007669"/>
    <property type="project" value="TreeGrafter"/>
</dbReference>
<dbReference type="AlphaFoldDB" id="A0A1R2D0K7"/>
<keyword evidence="6" id="KW-1185">Reference proteome</keyword>
<comment type="function">
    <text evidence="3">Hydrolase that can remove conjugated ubiquitin from proteins and may therefore play an important regulatory role at the level of protein turnover by preventing degradation.</text>
</comment>
<dbReference type="CDD" id="cd22745">
    <property type="entry name" value="OTU_OTU1"/>
    <property type="match status" value="1"/>
</dbReference>
<feature type="domain" description="OTU" evidence="4">
    <location>
        <begin position="115"/>
        <end position="237"/>
    </location>
</feature>
<dbReference type="InterPro" id="IPR038765">
    <property type="entry name" value="Papain-like_cys_pep_sf"/>
</dbReference>
<dbReference type="Pfam" id="PF02338">
    <property type="entry name" value="OTU"/>
    <property type="match status" value="1"/>
</dbReference>
<name>A0A1R2D0K7_9CILI</name>
<dbReference type="PANTHER" id="PTHR13312">
    <property type="entry name" value="HIV-INDUCED PROTEIN-7-LIKE PROTEASE"/>
    <property type="match status" value="1"/>
</dbReference>
<gene>
    <name evidence="5" type="ORF">SteCoe_1954</name>
</gene>
<dbReference type="OrthoDB" id="415023at2759"/>
<evidence type="ECO:0000313" key="5">
    <source>
        <dbReference type="EMBL" id="OMJ94775.1"/>
    </source>
</evidence>
<evidence type="ECO:0000256" key="3">
    <source>
        <dbReference type="RuleBase" id="RU367104"/>
    </source>
</evidence>
<protein>
    <recommendedName>
        <fullName evidence="3">Ubiquitin thioesterase OTU</fullName>
        <ecNumber evidence="3">3.4.19.12</ecNumber>
    </recommendedName>
</protein>